<accession>A0ABT1G9V7</accession>
<organism evidence="4 5">
    <name type="scientific">Natronospira proteinivora</name>
    <dbReference type="NCBI Taxonomy" id="1807133"/>
    <lineage>
        <taxon>Bacteria</taxon>
        <taxon>Pseudomonadati</taxon>
        <taxon>Pseudomonadota</taxon>
        <taxon>Gammaproteobacteria</taxon>
        <taxon>Natronospirales</taxon>
        <taxon>Natronospiraceae</taxon>
        <taxon>Natronospira</taxon>
    </lineage>
</organism>
<evidence type="ECO:0000313" key="4">
    <source>
        <dbReference type="EMBL" id="MCP1727827.1"/>
    </source>
</evidence>
<dbReference type="EMBL" id="JALJYF010000002">
    <property type="protein sequence ID" value="MCP1727827.1"/>
    <property type="molecule type" value="Genomic_DNA"/>
</dbReference>
<dbReference type="InterPro" id="IPR027385">
    <property type="entry name" value="Beta-barrel_OMP"/>
</dbReference>
<evidence type="ECO:0000256" key="2">
    <source>
        <dbReference type="SAM" id="SignalP"/>
    </source>
</evidence>
<evidence type="ECO:0000256" key="1">
    <source>
        <dbReference type="ARBA" id="ARBA00022729"/>
    </source>
</evidence>
<dbReference type="RefSeq" id="WP_253448680.1">
    <property type="nucleotide sequence ID" value="NZ_JALJYF010000002.1"/>
</dbReference>
<keyword evidence="5" id="KW-1185">Reference proteome</keyword>
<name>A0ABT1G9V7_9GAMM</name>
<dbReference type="InterPro" id="IPR011250">
    <property type="entry name" value="OMP/PagP_B-barrel"/>
</dbReference>
<feature type="domain" description="Outer membrane protein beta-barrel" evidence="3">
    <location>
        <begin position="7"/>
        <end position="142"/>
    </location>
</feature>
<feature type="chain" id="PRO_5047096813" description="Outer membrane protein beta-barrel domain-containing protein" evidence="2">
    <location>
        <begin position="24"/>
        <end position="170"/>
    </location>
</feature>
<dbReference type="Pfam" id="PF13505">
    <property type="entry name" value="OMP_b-brl"/>
    <property type="match status" value="1"/>
</dbReference>
<dbReference type="Proteomes" id="UP001523550">
    <property type="component" value="Unassembled WGS sequence"/>
</dbReference>
<reference evidence="4 5" key="1">
    <citation type="submission" date="2022-03" db="EMBL/GenBank/DDBJ databases">
        <title>Genomic Encyclopedia of Type Strains, Phase III (KMG-III): the genomes of soil and plant-associated and newly described type strains.</title>
        <authorList>
            <person name="Whitman W."/>
        </authorList>
    </citation>
    <scope>NUCLEOTIDE SEQUENCE [LARGE SCALE GENOMIC DNA]</scope>
    <source>
        <strain evidence="4 5">BSker1</strain>
    </source>
</reference>
<evidence type="ECO:0000313" key="5">
    <source>
        <dbReference type="Proteomes" id="UP001523550"/>
    </source>
</evidence>
<gene>
    <name evidence="4" type="ORF">J2T60_001827</name>
</gene>
<keyword evidence="1 2" id="KW-0732">Signal</keyword>
<proteinExistence type="predicted"/>
<comment type="caution">
    <text evidence="4">The sequence shown here is derived from an EMBL/GenBank/DDBJ whole genome shotgun (WGS) entry which is preliminary data.</text>
</comment>
<feature type="signal peptide" evidence="2">
    <location>
        <begin position="1"/>
        <end position="23"/>
    </location>
</feature>
<evidence type="ECO:0000259" key="3">
    <source>
        <dbReference type="Pfam" id="PF13505"/>
    </source>
</evidence>
<dbReference type="Gene3D" id="2.40.160.20">
    <property type="match status" value="1"/>
</dbReference>
<protein>
    <recommendedName>
        <fullName evidence="3">Outer membrane protein beta-barrel domain-containing protein</fullName>
    </recommendedName>
</protein>
<sequence length="170" mass="17967">MNKQIIAGLALAGSLTVAPTAQALPLIDFGVGAGALTLEDDDDAAIAVNLRVDINIPATPFSVEGNYTQTLTDGEFDDLMGSMDYSGNMLSAFFVGESPTPAVKIRGKIGVAQSDFDFSPSAGGSFSQSSTNFAYGVGVSVSNWHFEWTRTKLDDDFEADLDYLSATLTF</sequence>
<dbReference type="SUPFAM" id="SSF56925">
    <property type="entry name" value="OMPA-like"/>
    <property type="match status" value="1"/>
</dbReference>